<reference evidence="9 10" key="1">
    <citation type="journal article" date="2019" name="Nat. Med.">
        <title>A library of human gut bacterial isolates paired with longitudinal multiomics data enables mechanistic microbiome research.</title>
        <authorList>
            <person name="Poyet M."/>
            <person name="Groussin M."/>
            <person name="Gibbons S.M."/>
            <person name="Avila-Pacheco J."/>
            <person name="Jiang X."/>
            <person name="Kearney S.M."/>
            <person name="Perrotta A.R."/>
            <person name="Berdy B."/>
            <person name="Zhao S."/>
            <person name="Lieberman T.D."/>
            <person name="Swanson P.K."/>
            <person name="Smith M."/>
            <person name="Roesemann S."/>
            <person name="Alexander J.E."/>
            <person name="Rich S.A."/>
            <person name="Livny J."/>
            <person name="Vlamakis H."/>
            <person name="Clish C."/>
            <person name="Bullock K."/>
            <person name="Deik A."/>
            <person name="Scott J."/>
            <person name="Pierce K.A."/>
            <person name="Xavier R.J."/>
            <person name="Alm E.J."/>
        </authorList>
    </citation>
    <scope>NUCLEOTIDE SEQUENCE [LARGE SCALE GENOMIC DNA]</scope>
    <source>
        <strain evidence="9 10">BIOML-A1</strain>
    </source>
</reference>
<proteinExistence type="inferred from homology"/>
<dbReference type="GO" id="GO:0016020">
    <property type="term" value="C:membrane"/>
    <property type="evidence" value="ECO:0007669"/>
    <property type="project" value="UniProtKB-SubCell"/>
</dbReference>
<dbReference type="InterPro" id="IPR050925">
    <property type="entry name" value="Rhomboid_protease_S54"/>
</dbReference>
<dbReference type="Proteomes" id="UP000448177">
    <property type="component" value="Unassembled WGS sequence"/>
</dbReference>
<keyword evidence="4" id="KW-0378">Hydrolase</keyword>
<gene>
    <name evidence="9" type="ORF">GMD21_03145</name>
</gene>
<feature type="transmembrane region" description="Helical" evidence="7">
    <location>
        <begin position="92"/>
        <end position="112"/>
    </location>
</feature>
<keyword evidence="3 7" id="KW-0812">Transmembrane</keyword>
<evidence type="ECO:0000256" key="5">
    <source>
        <dbReference type="ARBA" id="ARBA00022989"/>
    </source>
</evidence>
<comment type="similarity">
    <text evidence="2">Belongs to the peptidase S54 family.</text>
</comment>
<evidence type="ECO:0000313" key="9">
    <source>
        <dbReference type="EMBL" id="MTR75689.1"/>
    </source>
</evidence>
<keyword evidence="6 7" id="KW-0472">Membrane</keyword>
<dbReference type="SUPFAM" id="SSF144091">
    <property type="entry name" value="Rhomboid-like"/>
    <property type="match status" value="1"/>
</dbReference>
<keyword evidence="5 7" id="KW-1133">Transmembrane helix</keyword>
<evidence type="ECO:0000256" key="6">
    <source>
        <dbReference type="ARBA" id="ARBA00023136"/>
    </source>
</evidence>
<feature type="domain" description="Peptidase S54 rhomboid" evidence="8">
    <location>
        <begin position="51"/>
        <end position="191"/>
    </location>
</feature>
<dbReference type="AlphaFoldDB" id="A0A844KA90"/>
<dbReference type="InterPro" id="IPR035952">
    <property type="entry name" value="Rhomboid-like_sf"/>
</dbReference>
<dbReference type="EMBL" id="WNAF01000001">
    <property type="protein sequence ID" value="MTR75689.1"/>
    <property type="molecule type" value="Genomic_DNA"/>
</dbReference>
<protein>
    <submittedName>
        <fullName evidence="9">Rhomboid family intramembrane serine protease</fullName>
    </submittedName>
</protein>
<accession>A0A844KA90</accession>
<dbReference type="GO" id="GO:0004252">
    <property type="term" value="F:serine-type endopeptidase activity"/>
    <property type="evidence" value="ECO:0007669"/>
    <property type="project" value="InterPro"/>
</dbReference>
<evidence type="ECO:0000256" key="3">
    <source>
        <dbReference type="ARBA" id="ARBA00022692"/>
    </source>
</evidence>
<dbReference type="Pfam" id="PF01694">
    <property type="entry name" value="Rhomboid"/>
    <property type="match status" value="1"/>
</dbReference>
<name>A0A844KA90_9FIRM</name>
<evidence type="ECO:0000256" key="4">
    <source>
        <dbReference type="ARBA" id="ARBA00022801"/>
    </source>
</evidence>
<evidence type="ECO:0000256" key="7">
    <source>
        <dbReference type="SAM" id="Phobius"/>
    </source>
</evidence>
<dbReference type="GO" id="GO:0006508">
    <property type="term" value="P:proteolysis"/>
    <property type="evidence" value="ECO:0007669"/>
    <property type="project" value="UniProtKB-KW"/>
</dbReference>
<dbReference type="PANTHER" id="PTHR43731:SF14">
    <property type="entry name" value="PRESENILIN-ASSOCIATED RHOMBOID-LIKE PROTEIN, MITOCHONDRIAL"/>
    <property type="match status" value="1"/>
</dbReference>
<keyword evidence="9" id="KW-0645">Protease</keyword>
<feature type="transmembrane region" description="Helical" evidence="7">
    <location>
        <begin position="151"/>
        <end position="167"/>
    </location>
</feature>
<feature type="transmembrane region" description="Helical" evidence="7">
    <location>
        <begin position="7"/>
        <end position="27"/>
    </location>
</feature>
<organism evidence="9 10">
    <name type="scientific">Mediterraneibacter faecis</name>
    <dbReference type="NCBI Taxonomy" id="592978"/>
    <lineage>
        <taxon>Bacteria</taxon>
        <taxon>Bacillati</taxon>
        <taxon>Bacillota</taxon>
        <taxon>Clostridia</taxon>
        <taxon>Lachnospirales</taxon>
        <taxon>Lachnospiraceae</taxon>
        <taxon>Mediterraneibacter</taxon>
    </lineage>
</organism>
<dbReference type="RefSeq" id="WP_155203440.1">
    <property type="nucleotide sequence ID" value="NZ_WNAF01000001.1"/>
</dbReference>
<evidence type="ECO:0000259" key="8">
    <source>
        <dbReference type="Pfam" id="PF01694"/>
    </source>
</evidence>
<comment type="caution">
    <text evidence="9">The sequence shown here is derived from an EMBL/GenBank/DDBJ whole genome shotgun (WGS) entry which is preliminary data.</text>
</comment>
<feature type="transmembrane region" description="Helical" evidence="7">
    <location>
        <begin position="60"/>
        <end position="80"/>
    </location>
</feature>
<evidence type="ECO:0000256" key="2">
    <source>
        <dbReference type="ARBA" id="ARBA00009045"/>
    </source>
</evidence>
<feature type="transmembrane region" description="Helical" evidence="7">
    <location>
        <begin position="173"/>
        <end position="190"/>
    </location>
</feature>
<keyword evidence="10" id="KW-1185">Reference proteome</keyword>
<comment type="subcellular location">
    <subcellularLocation>
        <location evidence="1">Membrane</location>
        <topology evidence="1">Multi-pass membrane protein</topology>
    </subcellularLocation>
</comment>
<dbReference type="Gene3D" id="1.20.1540.10">
    <property type="entry name" value="Rhomboid-like"/>
    <property type="match status" value="1"/>
</dbReference>
<feature type="transmembrane region" description="Helical" evidence="7">
    <location>
        <begin position="118"/>
        <end position="139"/>
    </location>
</feature>
<dbReference type="InterPro" id="IPR022764">
    <property type="entry name" value="Peptidase_S54_rhomboid_dom"/>
</dbReference>
<dbReference type="PANTHER" id="PTHR43731">
    <property type="entry name" value="RHOMBOID PROTEASE"/>
    <property type="match status" value="1"/>
</dbReference>
<evidence type="ECO:0000313" key="10">
    <source>
        <dbReference type="Proteomes" id="UP000448177"/>
    </source>
</evidence>
<evidence type="ECO:0000256" key="1">
    <source>
        <dbReference type="ARBA" id="ARBA00004141"/>
    </source>
</evidence>
<sequence length="201" mass="22518">MKERPKEIMTITLIGINILVFIVLTMIGRTEDGYFMLQHGAMYEPYIIENQEYYRLFTSLFLHFGISHLLNNMVLLWALGSIFEKEAGKIRFLLCYFISGIGGNLLSLYWNTMHDRQIVSAGASGAIFGLMGGLLWIVFANRGRLGTLSGRGMLIMVVLSLYFGFTSTGVDNLAHVGGLVCGFLTALLTYRRKRSKDPNGI</sequence>